<dbReference type="OrthoDB" id="4014612at2759"/>
<proteinExistence type="predicted"/>
<name>A0A1E4RPG3_9ASCO</name>
<dbReference type="RefSeq" id="XP_020078226.1">
    <property type="nucleotide sequence ID" value="XM_020218372.1"/>
</dbReference>
<reference evidence="2" key="1">
    <citation type="submission" date="2016-05" db="EMBL/GenBank/DDBJ databases">
        <title>Comparative genomics of biotechnologically important yeasts.</title>
        <authorList>
            <consortium name="DOE Joint Genome Institute"/>
            <person name="Riley R."/>
            <person name="Haridas S."/>
            <person name="Wolfe K.H."/>
            <person name="Lopes M.R."/>
            <person name="Hittinger C.T."/>
            <person name="Goker M."/>
            <person name="Salamov A."/>
            <person name="Wisecaver J."/>
            <person name="Long T.M."/>
            <person name="Aerts A.L."/>
            <person name="Barry K."/>
            <person name="Choi C."/>
            <person name="Clum A."/>
            <person name="Coughlan A.Y."/>
            <person name="Deshpande S."/>
            <person name="Douglass A.P."/>
            <person name="Hanson S.J."/>
            <person name="Klenk H.-P."/>
            <person name="Labutti K."/>
            <person name="Lapidus A."/>
            <person name="Lindquist E."/>
            <person name="Lipzen A."/>
            <person name="Meier-Kolthoff J.P."/>
            <person name="Ohm R.A."/>
            <person name="Otillar R.P."/>
            <person name="Pangilinan J."/>
            <person name="Peng Y."/>
            <person name="Rokas A."/>
            <person name="Rosa C.A."/>
            <person name="Scheuner C."/>
            <person name="Sibirny A.A."/>
            <person name="Slot J.C."/>
            <person name="Stielow J.B."/>
            <person name="Sun H."/>
            <person name="Kurtzman C.P."/>
            <person name="Blackwell M."/>
            <person name="Grigoriev I.V."/>
            <person name="Jeffries T.W."/>
        </authorList>
    </citation>
    <scope>NUCLEOTIDE SEQUENCE [LARGE SCALE GENOMIC DNA]</scope>
    <source>
        <strain evidence="2">NRRL Y-1933</strain>
    </source>
</reference>
<dbReference type="STRING" id="984485.A0A1E4RPG3"/>
<dbReference type="EMBL" id="KV454539">
    <property type="protein sequence ID" value="ODV69159.1"/>
    <property type="molecule type" value="Genomic_DNA"/>
</dbReference>
<evidence type="ECO:0000313" key="2">
    <source>
        <dbReference type="Proteomes" id="UP000095085"/>
    </source>
</evidence>
<dbReference type="AlphaFoldDB" id="A0A1E4RPG3"/>
<sequence>MIQRYTCVPTSEYDVAIVTNGTIEQIESKLIEINEKTNNEIPLHSNFTYLDNFKELLDFLKQHTTKNNIDEIKFKGKVVFMFFNGVEFIQDILSDLIDYSIQVANNSNHQNLSNAYFYFDSTISFTSNTTPTDLLNDANLFNTMVTIANDILKKINFMVDRIRGIFIDDIQLAGEKVYPLHCIMRNFPNVERIELTSFSSLLMNDMIV</sequence>
<keyword evidence="2" id="KW-1185">Reference proteome</keyword>
<evidence type="ECO:0000313" key="1">
    <source>
        <dbReference type="EMBL" id="ODV69159.1"/>
    </source>
</evidence>
<accession>A0A1E4RPG3</accession>
<dbReference type="Proteomes" id="UP000095085">
    <property type="component" value="Unassembled WGS sequence"/>
</dbReference>
<protein>
    <submittedName>
        <fullName evidence="1">Uncharacterized protein</fullName>
    </submittedName>
</protein>
<gene>
    <name evidence="1" type="ORF">HYPBUDRAFT_104733</name>
</gene>
<organism evidence="1 2">
    <name type="scientific">Hyphopichia burtonii NRRL Y-1933</name>
    <dbReference type="NCBI Taxonomy" id="984485"/>
    <lineage>
        <taxon>Eukaryota</taxon>
        <taxon>Fungi</taxon>
        <taxon>Dikarya</taxon>
        <taxon>Ascomycota</taxon>
        <taxon>Saccharomycotina</taxon>
        <taxon>Pichiomycetes</taxon>
        <taxon>Debaryomycetaceae</taxon>
        <taxon>Hyphopichia</taxon>
    </lineage>
</organism>
<dbReference type="GeneID" id="30992922"/>